<evidence type="ECO:0000313" key="3">
    <source>
        <dbReference type="Proteomes" id="UP001296873"/>
    </source>
</evidence>
<evidence type="ECO:0000313" key="2">
    <source>
        <dbReference type="EMBL" id="MBK1666982.1"/>
    </source>
</evidence>
<accession>A0ABS1DAP4</accession>
<dbReference type="Proteomes" id="UP001296873">
    <property type="component" value="Unassembled WGS sequence"/>
</dbReference>
<proteinExistence type="predicted"/>
<comment type="caution">
    <text evidence="2">The sequence shown here is derived from an EMBL/GenBank/DDBJ whole genome shotgun (WGS) entry which is preliminary data.</text>
</comment>
<protein>
    <submittedName>
        <fullName evidence="2">Uncharacterized protein</fullName>
    </submittedName>
</protein>
<keyword evidence="3" id="KW-1185">Reference proteome</keyword>
<evidence type="ECO:0000256" key="1">
    <source>
        <dbReference type="SAM" id="MobiDB-lite"/>
    </source>
</evidence>
<feature type="region of interest" description="Disordered" evidence="1">
    <location>
        <begin position="45"/>
        <end position="88"/>
    </location>
</feature>
<reference evidence="2 3" key="1">
    <citation type="journal article" date="2020" name="Microorganisms">
        <title>Osmotic Adaptation and Compatible Solute Biosynthesis of Phototrophic Bacteria as Revealed from Genome Analyses.</title>
        <authorList>
            <person name="Imhoff J.F."/>
            <person name="Rahn T."/>
            <person name="Kunzel S."/>
            <person name="Keller A."/>
            <person name="Neulinger S.C."/>
        </authorList>
    </citation>
    <scope>NUCLEOTIDE SEQUENCE [LARGE SCALE GENOMIC DNA]</scope>
    <source>
        <strain evidence="2 3">DSM 9895</strain>
    </source>
</reference>
<dbReference type="RefSeq" id="WP_200339041.1">
    <property type="nucleotide sequence ID" value="NZ_NRRL01000003.1"/>
</dbReference>
<gene>
    <name evidence="2" type="ORF">CKO28_02855</name>
</gene>
<dbReference type="EMBL" id="NRRL01000003">
    <property type="protein sequence ID" value="MBK1666982.1"/>
    <property type="molecule type" value="Genomic_DNA"/>
</dbReference>
<name>A0ABS1DAP4_9PROT</name>
<organism evidence="2 3">
    <name type="scientific">Rhodovibrio sodomensis</name>
    <dbReference type="NCBI Taxonomy" id="1088"/>
    <lineage>
        <taxon>Bacteria</taxon>
        <taxon>Pseudomonadati</taxon>
        <taxon>Pseudomonadota</taxon>
        <taxon>Alphaproteobacteria</taxon>
        <taxon>Rhodospirillales</taxon>
        <taxon>Rhodovibrionaceae</taxon>
        <taxon>Rhodovibrio</taxon>
    </lineage>
</organism>
<feature type="region of interest" description="Disordered" evidence="1">
    <location>
        <begin position="1"/>
        <end position="23"/>
    </location>
</feature>
<sequence>MAHARSQILRARNTDQSNPARAVEESIREGLLGETMLSPDPAYSEHIYRRGRELAGPPPLPTKGETMMVDPDENGLEPETDEDIQGSE</sequence>
<feature type="compositionally biased region" description="Acidic residues" evidence="1">
    <location>
        <begin position="70"/>
        <end position="88"/>
    </location>
</feature>